<reference evidence="1 2" key="1">
    <citation type="journal article" date="2014" name="Genome Biol. Evol.">
        <title>The genome of the myxosporean Thelohanellus kitauei shows adaptations to nutrient acquisition within its fish host.</title>
        <authorList>
            <person name="Yang Y."/>
            <person name="Xiong J."/>
            <person name="Zhou Z."/>
            <person name="Huo F."/>
            <person name="Miao W."/>
            <person name="Ran C."/>
            <person name="Liu Y."/>
            <person name="Zhang J."/>
            <person name="Feng J."/>
            <person name="Wang M."/>
            <person name="Wang M."/>
            <person name="Wang L."/>
            <person name="Yao B."/>
        </authorList>
    </citation>
    <scope>NUCLEOTIDE SEQUENCE [LARGE SCALE GENOMIC DNA]</scope>
    <source>
        <strain evidence="1">Wuqing</strain>
    </source>
</reference>
<dbReference type="AlphaFoldDB" id="A0A0C2IY48"/>
<dbReference type="EMBL" id="JWZT01005261">
    <property type="protein sequence ID" value="KII61782.1"/>
    <property type="molecule type" value="Genomic_DNA"/>
</dbReference>
<evidence type="ECO:0000313" key="2">
    <source>
        <dbReference type="Proteomes" id="UP000031668"/>
    </source>
</evidence>
<accession>A0A0C2IY48</accession>
<evidence type="ECO:0000313" key="1">
    <source>
        <dbReference type="EMBL" id="KII61782.1"/>
    </source>
</evidence>
<sequence>MFLSTILFLREMDENSFGVKRFNTCDHIDLCEITCARQQKFHSMALVYYLVRVFRVISRFYDMVIFRRPICDVRSQNIITSCSMSLRLNDNTRIPSVSGVV</sequence>
<organism evidence="1 2">
    <name type="scientific">Thelohanellus kitauei</name>
    <name type="common">Myxosporean</name>
    <dbReference type="NCBI Taxonomy" id="669202"/>
    <lineage>
        <taxon>Eukaryota</taxon>
        <taxon>Metazoa</taxon>
        <taxon>Cnidaria</taxon>
        <taxon>Myxozoa</taxon>
        <taxon>Myxosporea</taxon>
        <taxon>Bivalvulida</taxon>
        <taxon>Platysporina</taxon>
        <taxon>Myxobolidae</taxon>
        <taxon>Thelohanellus</taxon>
    </lineage>
</organism>
<gene>
    <name evidence="1" type="ORF">RF11_15852</name>
</gene>
<dbReference type="Proteomes" id="UP000031668">
    <property type="component" value="Unassembled WGS sequence"/>
</dbReference>
<keyword evidence="2" id="KW-1185">Reference proteome</keyword>
<protein>
    <submittedName>
        <fullName evidence="1">Uncharacterized protein</fullName>
    </submittedName>
</protein>
<name>A0A0C2IY48_THEKT</name>
<comment type="caution">
    <text evidence="1">The sequence shown here is derived from an EMBL/GenBank/DDBJ whole genome shotgun (WGS) entry which is preliminary data.</text>
</comment>
<proteinExistence type="predicted"/>